<evidence type="ECO:0000256" key="1">
    <source>
        <dbReference type="SAM" id="MobiDB-lite"/>
    </source>
</evidence>
<proteinExistence type="predicted"/>
<keyword evidence="3" id="KW-1185">Reference proteome</keyword>
<feature type="compositionally biased region" description="Gly residues" evidence="1">
    <location>
        <begin position="30"/>
        <end position="39"/>
    </location>
</feature>
<dbReference type="Proteomes" id="UP001596500">
    <property type="component" value="Unassembled WGS sequence"/>
</dbReference>
<evidence type="ECO:0000313" key="2">
    <source>
        <dbReference type="EMBL" id="MFC7441119.1"/>
    </source>
</evidence>
<protein>
    <submittedName>
        <fullName evidence="2">Uncharacterized protein</fullName>
    </submittedName>
</protein>
<gene>
    <name evidence="2" type="ORF">ACFQNG_08120</name>
</gene>
<comment type="caution">
    <text evidence="2">The sequence shown here is derived from an EMBL/GenBank/DDBJ whole genome shotgun (WGS) entry which is preliminary data.</text>
</comment>
<evidence type="ECO:0000313" key="3">
    <source>
        <dbReference type="Proteomes" id="UP001596500"/>
    </source>
</evidence>
<feature type="region of interest" description="Disordered" evidence="1">
    <location>
        <begin position="24"/>
        <end position="50"/>
    </location>
</feature>
<accession>A0ABW2RJH6</accession>
<organism evidence="2 3">
    <name type="scientific">Laceyella putida</name>
    <dbReference type="NCBI Taxonomy" id="110101"/>
    <lineage>
        <taxon>Bacteria</taxon>
        <taxon>Bacillati</taxon>
        <taxon>Bacillota</taxon>
        <taxon>Bacilli</taxon>
        <taxon>Bacillales</taxon>
        <taxon>Thermoactinomycetaceae</taxon>
        <taxon>Laceyella</taxon>
    </lineage>
</organism>
<dbReference type="EMBL" id="JBHTBW010000020">
    <property type="protein sequence ID" value="MFC7441119.1"/>
    <property type="molecule type" value="Genomic_DNA"/>
</dbReference>
<dbReference type="RefSeq" id="WP_379864411.1">
    <property type="nucleotide sequence ID" value="NZ_JBHTBW010000020.1"/>
</dbReference>
<reference evidence="3" key="1">
    <citation type="journal article" date="2019" name="Int. J. Syst. Evol. Microbiol.">
        <title>The Global Catalogue of Microorganisms (GCM) 10K type strain sequencing project: providing services to taxonomists for standard genome sequencing and annotation.</title>
        <authorList>
            <consortium name="The Broad Institute Genomics Platform"/>
            <consortium name="The Broad Institute Genome Sequencing Center for Infectious Disease"/>
            <person name="Wu L."/>
            <person name="Ma J."/>
        </authorList>
    </citation>
    <scope>NUCLEOTIDE SEQUENCE [LARGE SCALE GENOMIC DNA]</scope>
    <source>
        <strain evidence="3">CGMCC 1.12942</strain>
    </source>
</reference>
<name>A0ABW2RJH6_9BACL</name>
<sequence>MKKSIILGCALPTTIFVGRDGEIEKNRAGGATGGNGGGASEDRPKMRGNPSDSVGFFVLIYMIKSDI</sequence>